<protein>
    <submittedName>
        <fullName evidence="2">Uncharacterized protein</fullName>
    </submittedName>
</protein>
<evidence type="ECO:0000313" key="2">
    <source>
        <dbReference type="EMBL" id="GCE41014.1"/>
    </source>
</evidence>
<accession>A0A402CBM0</accession>
<dbReference type="EMBL" id="BHYM01000039">
    <property type="protein sequence ID" value="GCE41014.1"/>
    <property type="molecule type" value="Genomic_DNA"/>
</dbReference>
<evidence type="ECO:0000256" key="1">
    <source>
        <dbReference type="SAM" id="MobiDB-lite"/>
    </source>
</evidence>
<dbReference type="Proteomes" id="UP000287519">
    <property type="component" value="Unassembled WGS sequence"/>
</dbReference>
<name>A0A402CBM0_RHOWR</name>
<sequence length="53" mass="5625">MSRTTDSSAFRLIPVGGGDSELELSSGSRVPVSTPSRMKVVRQGTGDHRHGEV</sequence>
<reference evidence="2 3" key="1">
    <citation type="submission" date="2018-11" db="EMBL/GenBank/DDBJ databases">
        <title>Microbial catabolism of amino acid.</title>
        <authorList>
            <person name="Hibi M."/>
            <person name="Ogawa J."/>
        </authorList>
    </citation>
    <scope>NUCLEOTIDE SEQUENCE [LARGE SCALE GENOMIC DNA]</scope>
    <source>
        <strain evidence="2 3">C31-06</strain>
    </source>
</reference>
<evidence type="ECO:0000313" key="3">
    <source>
        <dbReference type="Proteomes" id="UP000287519"/>
    </source>
</evidence>
<keyword evidence="3" id="KW-1185">Reference proteome</keyword>
<feature type="region of interest" description="Disordered" evidence="1">
    <location>
        <begin position="1"/>
        <end position="53"/>
    </location>
</feature>
<organism evidence="2 3">
    <name type="scientific">Rhodococcus wratislaviensis</name>
    <name type="common">Tsukamurella wratislaviensis</name>
    <dbReference type="NCBI Taxonomy" id="44752"/>
    <lineage>
        <taxon>Bacteria</taxon>
        <taxon>Bacillati</taxon>
        <taxon>Actinomycetota</taxon>
        <taxon>Actinomycetes</taxon>
        <taxon>Mycobacteriales</taxon>
        <taxon>Nocardiaceae</taxon>
        <taxon>Rhodococcus</taxon>
    </lineage>
</organism>
<proteinExistence type="predicted"/>
<gene>
    <name evidence="2" type="ORF">Rhow_004657</name>
</gene>
<comment type="caution">
    <text evidence="2">The sequence shown here is derived from an EMBL/GenBank/DDBJ whole genome shotgun (WGS) entry which is preliminary data.</text>
</comment>
<dbReference type="AlphaFoldDB" id="A0A402CBM0"/>